<reference evidence="2" key="1">
    <citation type="submission" date="2021-06" db="EMBL/GenBank/DDBJ databases">
        <authorList>
            <person name="Hodson N. C."/>
            <person name="Mongue J. A."/>
            <person name="Jaron S. K."/>
        </authorList>
    </citation>
    <scope>NUCLEOTIDE SEQUENCE</scope>
</reference>
<sequence length="118" mass="13173">MSIFSIANWKITKSAVDTGISYQHAPPSVSRKLIKIEDELTSQKHQSSNLLNIVRQKFLTKGANDIAREYDGKNDVHEIVPGTRQKNFEDSKRPPRAESDWGKGLEKSTGNFGKSSQG</sequence>
<evidence type="ECO:0000256" key="1">
    <source>
        <dbReference type="SAM" id="MobiDB-lite"/>
    </source>
</evidence>
<accession>A0A8J2KLK8</accession>
<proteinExistence type="predicted"/>
<dbReference type="AlphaFoldDB" id="A0A8J2KLK8"/>
<evidence type="ECO:0000313" key="2">
    <source>
        <dbReference type="EMBL" id="CAG7820231.1"/>
    </source>
</evidence>
<feature type="compositionally biased region" description="Polar residues" evidence="1">
    <location>
        <begin position="108"/>
        <end position="118"/>
    </location>
</feature>
<keyword evidence="3" id="KW-1185">Reference proteome</keyword>
<feature type="compositionally biased region" description="Basic and acidic residues" evidence="1">
    <location>
        <begin position="86"/>
        <end position="106"/>
    </location>
</feature>
<feature type="non-terminal residue" evidence="2">
    <location>
        <position position="118"/>
    </location>
</feature>
<protein>
    <submittedName>
        <fullName evidence="2">Uncharacterized protein</fullName>
    </submittedName>
</protein>
<organism evidence="2 3">
    <name type="scientific">Allacma fusca</name>
    <dbReference type="NCBI Taxonomy" id="39272"/>
    <lineage>
        <taxon>Eukaryota</taxon>
        <taxon>Metazoa</taxon>
        <taxon>Ecdysozoa</taxon>
        <taxon>Arthropoda</taxon>
        <taxon>Hexapoda</taxon>
        <taxon>Collembola</taxon>
        <taxon>Symphypleona</taxon>
        <taxon>Sminthuridae</taxon>
        <taxon>Allacma</taxon>
    </lineage>
</organism>
<gene>
    <name evidence="2" type="ORF">AFUS01_LOCUS30634</name>
</gene>
<dbReference type="Proteomes" id="UP000708208">
    <property type="component" value="Unassembled WGS sequence"/>
</dbReference>
<name>A0A8J2KLK8_9HEXA</name>
<feature type="region of interest" description="Disordered" evidence="1">
    <location>
        <begin position="74"/>
        <end position="118"/>
    </location>
</feature>
<evidence type="ECO:0000313" key="3">
    <source>
        <dbReference type="Proteomes" id="UP000708208"/>
    </source>
</evidence>
<comment type="caution">
    <text evidence="2">The sequence shown here is derived from an EMBL/GenBank/DDBJ whole genome shotgun (WGS) entry which is preliminary data.</text>
</comment>
<dbReference type="EMBL" id="CAJVCH010473382">
    <property type="protein sequence ID" value="CAG7820231.1"/>
    <property type="molecule type" value="Genomic_DNA"/>
</dbReference>